<reference evidence="2" key="1">
    <citation type="journal article" date="2021" name="Nat. Commun.">
        <title>Genetic determinants of endophytism in the Arabidopsis root mycobiome.</title>
        <authorList>
            <person name="Mesny F."/>
            <person name="Miyauchi S."/>
            <person name="Thiergart T."/>
            <person name="Pickel B."/>
            <person name="Atanasova L."/>
            <person name="Karlsson M."/>
            <person name="Huettel B."/>
            <person name="Barry K.W."/>
            <person name="Haridas S."/>
            <person name="Chen C."/>
            <person name="Bauer D."/>
            <person name="Andreopoulos W."/>
            <person name="Pangilinan J."/>
            <person name="LaButti K."/>
            <person name="Riley R."/>
            <person name="Lipzen A."/>
            <person name="Clum A."/>
            <person name="Drula E."/>
            <person name="Henrissat B."/>
            <person name="Kohler A."/>
            <person name="Grigoriev I.V."/>
            <person name="Martin F.M."/>
            <person name="Hacquard S."/>
        </authorList>
    </citation>
    <scope>NUCLEOTIDE SEQUENCE</scope>
    <source>
        <strain evidence="2">MPI-CAGE-CH-0230</strain>
    </source>
</reference>
<organism evidence="2 3">
    <name type="scientific">Microdochium trichocladiopsis</name>
    <dbReference type="NCBI Taxonomy" id="1682393"/>
    <lineage>
        <taxon>Eukaryota</taxon>
        <taxon>Fungi</taxon>
        <taxon>Dikarya</taxon>
        <taxon>Ascomycota</taxon>
        <taxon>Pezizomycotina</taxon>
        <taxon>Sordariomycetes</taxon>
        <taxon>Xylariomycetidae</taxon>
        <taxon>Xylariales</taxon>
        <taxon>Microdochiaceae</taxon>
        <taxon>Microdochium</taxon>
    </lineage>
</organism>
<protein>
    <submittedName>
        <fullName evidence="2">Uncharacterized protein</fullName>
    </submittedName>
</protein>
<feature type="region of interest" description="Disordered" evidence="1">
    <location>
        <begin position="151"/>
        <end position="191"/>
    </location>
</feature>
<proteinExistence type="predicted"/>
<dbReference type="InterPro" id="IPR052973">
    <property type="entry name" value="Fungal_sec-metab_reg_TF"/>
</dbReference>
<dbReference type="EMBL" id="JAGTJQ010000008">
    <property type="protein sequence ID" value="KAH7026518.1"/>
    <property type="molecule type" value="Genomic_DNA"/>
</dbReference>
<dbReference type="AlphaFoldDB" id="A0A9P9BMQ8"/>
<name>A0A9P9BMQ8_9PEZI</name>
<dbReference type="GeneID" id="70178185"/>
<evidence type="ECO:0000313" key="3">
    <source>
        <dbReference type="Proteomes" id="UP000756346"/>
    </source>
</evidence>
<feature type="compositionally biased region" description="Polar residues" evidence="1">
    <location>
        <begin position="42"/>
        <end position="53"/>
    </location>
</feature>
<feature type="compositionally biased region" description="Basic residues" evidence="1">
    <location>
        <begin position="161"/>
        <end position="172"/>
    </location>
</feature>
<dbReference type="Proteomes" id="UP000756346">
    <property type="component" value="Unassembled WGS sequence"/>
</dbReference>
<feature type="region of interest" description="Disordered" evidence="1">
    <location>
        <begin position="35"/>
        <end position="102"/>
    </location>
</feature>
<sequence length="501" mass="55513">MPLQGMSNVFPGAHNYPSSDPSCSFFDWDRWEADQVEHGSSRSESNLSWSGLTDDQDAMSIDGGPRSDSRSIPDLVYGASGTPSDSGHPGSPSSPSADLGDYSYTAHLGHAKQHNDLFSIPPQPELDEQLLQYNSEVQVYGQLRSPLALTHEDYHNSPTKKSSKGSASKRPHGATEVPSKRTVQRGRRSGPLCNKDEVAEVRALGACFRCKITKVSCDRELDCEKCVKHAESRSGCYDSSVPLSQQICIRRSFAQCGRAFEKIQECQPSTAASKLARDSRSASQSMIWDVVFVPGGPILPISVVEHALAHDHADVYQTAPADYLLNRGQVPGLLELQGWVSSQMQFEGPISFQHSLDVLLQSLYGQKVPSGRKPEWKVLLDRVREMRCMFKIWSTNSFFCYRAGDSVPQELPWLVQAELKRIATSRMRSLELDILASLDKLLEPKEVKSLLDLQKITVWACLMECILLYRELLAMPSVNGSGFGQDLCMCQVPGIIWTLQG</sequence>
<comment type="caution">
    <text evidence="2">The sequence shown here is derived from an EMBL/GenBank/DDBJ whole genome shotgun (WGS) entry which is preliminary data.</text>
</comment>
<dbReference type="PANTHER" id="PTHR35392">
    <property type="entry name" value="ZN(II)2CYS6 TRANSCRIPTION FACTOR (EUROFUNG)-RELATED-RELATED"/>
    <property type="match status" value="1"/>
</dbReference>
<evidence type="ECO:0000256" key="1">
    <source>
        <dbReference type="SAM" id="MobiDB-lite"/>
    </source>
</evidence>
<keyword evidence="3" id="KW-1185">Reference proteome</keyword>
<dbReference type="OrthoDB" id="5426982at2759"/>
<feature type="compositionally biased region" description="Low complexity" evidence="1">
    <location>
        <begin position="80"/>
        <end position="96"/>
    </location>
</feature>
<dbReference type="RefSeq" id="XP_046009735.1">
    <property type="nucleotide sequence ID" value="XM_046148639.1"/>
</dbReference>
<accession>A0A9P9BMQ8</accession>
<gene>
    <name evidence="2" type="ORF">B0I36DRAFT_159510</name>
</gene>
<evidence type="ECO:0000313" key="2">
    <source>
        <dbReference type="EMBL" id="KAH7026518.1"/>
    </source>
</evidence>